<dbReference type="STRING" id="1406840.Q763_13840"/>
<evidence type="ECO:0000313" key="1">
    <source>
        <dbReference type="EMBL" id="KGO79315.1"/>
    </source>
</evidence>
<dbReference type="Proteomes" id="UP000030129">
    <property type="component" value="Unassembled WGS sequence"/>
</dbReference>
<protein>
    <submittedName>
        <fullName evidence="1">Ribosomal subunit interface protein</fullName>
    </submittedName>
</protein>
<dbReference type="eggNOG" id="COG1544">
    <property type="taxonomic scope" value="Bacteria"/>
</dbReference>
<dbReference type="InterPro" id="IPR036567">
    <property type="entry name" value="RHF-like"/>
</dbReference>
<keyword evidence="2" id="KW-1185">Reference proteome</keyword>
<dbReference type="SUPFAM" id="SSF69754">
    <property type="entry name" value="Ribosome binding protein Y (YfiA homologue)"/>
    <property type="match status" value="1"/>
</dbReference>
<sequence>MQININTNNHVEGSQRMKDYFQGLVADSLKRFEDKVTRVEVHLGDENSHKEGDTDKKCTIEARIAGMQPVAVTNHSNTVEKAVDGAIDKIKKVLDTTFDKMRAH</sequence>
<dbReference type="AlphaFoldDB" id="A0A0A2LT28"/>
<comment type="caution">
    <text evidence="1">The sequence shown here is derived from an EMBL/GenBank/DDBJ whole genome shotgun (WGS) entry which is preliminary data.</text>
</comment>
<dbReference type="Pfam" id="PF02482">
    <property type="entry name" value="Ribosomal_S30AE"/>
    <property type="match status" value="1"/>
</dbReference>
<dbReference type="InterPro" id="IPR003489">
    <property type="entry name" value="RHF/RaiA"/>
</dbReference>
<name>A0A0A2LT28_9FLAO</name>
<accession>A0A0A2LT28</accession>
<reference evidence="1 2" key="1">
    <citation type="submission" date="2013-09" db="EMBL/GenBank/DDBJ databases">
        <authorList>
            <person name="Zeng Z."/>
            <person name="Chen C."/>
        </authorList>
    </citation>
    <scope>NUCLEOTIDE SEQUENCE [LARGE SCALE GENOMIC DNA]</scope>
    <source>
        <strain evidence="1 2">F44-8</strain>
    </source>
</reference>
<dbReference type="Gene3D" id="3.30.160.100">
    <property type="entry name" value="Ribosome hibernation promotion factor-like"/>
    <property type="match status" value="1"/>
</dbReference>
<dbReference type="RefSeq" id="WP_035135237.1">
    <property type="nucleotide sequence ID" value="NZ_JRLV01000018.1"/>
</dbReference>
<organism evidence="1 2">
    <name type="scientific">Flavobacterium beibuense F44-8</name>
    <dbReference type="NCBI Taxonomy" id="1406840"/>
    <lineage>
        <taxon>Bacteria</taxon>
        <taxon>Pseudomonadati</taxon>
        <taxon>Bacteroidota</taxon>
        <taxon>Flavobacteriia</taxon>
        <taxon>Flavobacteriales</taxon>
        <taxon>Flavobacteriaceae</taxon>
        <taxon>Flavobacterium</taxon>
    </lineage>
</organism>
<proteinExistence type="predicted"/>
<evidence type="ECO:0000313" key="2">
    <source>
        <dbReference type="Proteomes" id="UP000030129"/>
    </source>
</evidence>
<gene>
    <name evidence="1" type="ORF">Q763_13840</name>
</gene>
<dbReference type="EMBL" id="JRLV01000018">
    <property type="protein sequence ID" value="KGO79315.1"/>
    <property type="molecule type" value="Genomic_DNA"/>
</dbReference>